<dbReference type="Pfam" id="PF07729">
    <property type="entry name" value="FCD"/>
    <property type="match status" value="1"/>
</dbReference>
<dbReference type="SUPFAM" id="SSF48008">
    <property type="entry name" value="GntR ligand-binding domain-like"/>
    <property type="match status" value="1"/>
</dbReference>
<sequence>MECVVDAVQILELRMAVEIEMASMAAMQRTTEQMTHITNCFQDMNIKIETGENAIEEDFNFHRAIALASGNTYFFRFIEYIGSQTIIPAREIITSNDKACKRADFLATLQAEHMQILKAIEYQDAELASAAVKSHLKNSIQRHKMITAST</sequence>
<dbReference type="SMART" id="SM00895">
    <property type="entry name" value="FCD"/>
    <property type="match status" value="1"/>
</dbReference>
<keyword evidence="3" id="KW-0804">Transcription</keyword>
<gene>
    <name evidence="5" type="ORF">L3081_20910</name>
</gene>
<proteinExistence type="predicted"/>
<keyword evidence="6" id="KW-1185">Reference proteome</keyword>
<evidence type="ECO:0000256" key="3">
    <source>
        <dbReference type="ARBA" id="ARBA00023163"/>
    </source>
</evidence>
<name>A0ABS9X576_9GAMM</name>
<dbReference type="PANTHER" id="PTHR43537:SF5">
    <property type="entry name" value="UXU OPERON TRANSCRIPTIONAL REGULATOR"/>
    <property type="match status" value="1"/>
</dbReference>
<organism evidence="5 6">
    <name type="scientific">Colwellia maritima</name>
    <dbReference type="NCBI Taxonomy" id="2912588"/>
    <lineage>
        <taxon>Bacteria</taxon>
        <taxon>Pseudomonadati</taxon>
        <taxon>Pseudomonadota</taxon>
        <taxon>Gammaproteobacteria</taxon>
        <taxon>Alteromonadales</taxon>
        <taxon>Colwelliaceae</taxon>
        <taxon>Colwellia</taxon>
    </lineage>
</organism>
<evidence type="ECO:0000259" key="4">
    <source>
        <dbReference type="SMART" id="SM00895"/>
    </source>
</evidence>
<dbReference type="RefSeq" id="WP_242288277.1">
    <property type="nucleotide sequence ID" value="NZ_JAKKSL010000005.1"/>
</dbReference>
<dbReference type="InterPro" id="IPR008920">
    <property type="entry name" value="TF_FadR/GntR_C"/>
</dbReference>
<accession>A0ABS9X576</accession>
<dbReference type="Proteomes" id="UP001139646">
    <property type="component" value="Unassembled WGS sequence"/>
</dbReference>
<evidence type="ECO:0000256" key="2">
    <source>
        <dbReference type="ARBA" id="ARBA00023125"/>
    </source>
</evidence>
<keyword evidence="2" id="KW-0238">DNA-binding</keyword>
<keyword evidence="1" id="KW-0805">Transcription regulation</keyword>
<evidence type="ECO:0000256" key="1">
    <source>
        <dbReference type="ARBA" id="ARBA00023015"/>
    </source>
</evidence>
<dbReference type="InterPro" id="IPR011711">
    <property type="entry name" value="GntR_C"/>
</dbReference>
<dbReference type="Gene3D" id="1.20.120.530">
    <property type="entry name" value="GntR ligand-binding domain-like"/>
    <property type="match status" value="1"/>
</dbReference>
<evidence type="ECO:0000313" key="6">
    <source>
        <dbReference type="Proteomes" id="UP001139646"/>
    </source>
</evidence>
<dbReference type="EMBL" id="JAKKSL010000005">
    <property type="protein sequence ID" value="MCI2285393.1"/>
    <property type="molecule type" value="Genomic_DNA"/>
</dbReference>
<reference evidence="5" key="1">
    <citation type="submission" date="2022-01" db="EMBL/GenBank/DDBJ databases">
        <title>Colwellia maritima, isolated from seawater.</title>
        <authorList>
            <person name="Kristyanto S."/>
            <person name="Jung J."/>
            <person name="Jeon C.O."/>
        </authorList>
    </citation>
    <scope>NUCLEOTIDE SEQUENCE</scope>
    <source>
        <strain evidence="5">MSW7</strain>
    </source>
</reference>
<evidence type="ECO:0000313" key="5">
    <source>
        <dbReference type="EMBL" id="MCI2285393.1"/>
    </source>
</evidence>
<dbReference type="PANTHER" id="PTHR43537">
    <property type="entry name" value="TRANSCRIPTIONAL REGULATOR, GNTR FAMILY"/>
    <property type="match status" value="1"/>
</dbReference>
<protein>
    <submittedName>
        <fullName evidence="5">FCD domain-containing protein</fullName>
    </submittedName>
</protein>
<feature type="domain" description="GntR C-terminal" evidence="4">
    <location>
        <begin position="9"/>
        <end position="138"/>
    </location>
</feature>
<comment type="caution">
    <text evidence="5">The sequence shown here is derived from an EMBL/GenBank/DDBJ whole genome shotgun (WGS) entry which is preliminary data.</text>
</comment>